<feature type="region of interest" description="Disordered" evidence="1">
    <location>
        <begin position="120"/>
        <end position="148"/>
    </location>
</feature>
<reference evidence="2" key="2">
    <citation type="submission" date="2018-05" db="EMBL/GenBank/DDBJ databases">
        <title>OgluRS3 (Oryza glumaepatula Reference Sequence Version 3).</title>
        <authorList>
            <person name="Zhang J."/>
            <person name="Kudrna D."/>
            <person name="Lee S."/>
            <person name="Talag J."/>
            <person name="Welchert J."/>
            <person name="Wing R.A."/>
        </authorList>
    </citation>
    <scope>NUCLEOTIDE SEQUENCE [LARGE SCALE GENOMIC DNA]</scope>
</reference>
<evidence type="ECO:0000256" key="1">
    <source>
        <dbReference type="SAM" id="MobiDB-lite"/>
    </source>
</evidence>
<dbReference type="Pfam" id="PF04578">
    <property type="entry name" value="DUF594"/>
    <property type="match status" value="1"/>
</dbReference>
<keyword evidence="3" id="KW-1185">Reference proteome</keyword>
<feature type="compositionally biased region" description="Basic and acidic residues" evidence="1">
    <location>
        <begin position="133"/>
        <end position="148"/>
    </location>
</feature>
<reference evidence="2" key="1">
    <citation type="submission" date="2015-04" db="UniProtKB">
        <authorList>
            <consortium name="EnsemblPlants"/>
        </authorList>
    </citation>
    <scope>IDENTIFICATION</scope>
</reference>
<dbReference type="STRING" id="40148.A0A0D9ZK82"/>
<name>A0A0D9ZK82_9ORYZ</name>
<protein>
    <submittedName>
        <fullName evidence="2">Uncharacterized protein</fullName>
    </submittedName>
</protein>
<evidence type="ECO:0000313" key="2">
    <source>
        <dbReference type="EnsemblPlants" id="OGLUM04G10860.1"/>
    </source>
</evidence>
<organism evidence="2">
    <name type="scientific">Oryza glumipatula</name>
    <dbReference type="NCBI Taxonomy" id="40148"/>
    <lineage>
        <taxon>Eukaryota</taxon>
        <taxon>Viridiplantae</taxon>
        <taxon>Streptophyta</taxon>
        <taxon>Embryophyta</taxon>
        <taxon>Tracheophyta</taxon>
        <taxon>Spermatophyta</taxon>
        <taxon>Magnoliopsida</taxon>
        <taxon>Liliopsida</taxon>
        <taxon>Poales</taxon>
        <taxon>Poaceae</taxon>
        <taxon>BOP clade</taxon>
        <taxon>Oryzoideae</taxon>
        <taxon>Oryzeae</taxon>
        <taxon>Oryzinae</taxon>
        <taxon>Oryza</taxon>
    </lineage>
</organism>
<dbReference type="InterPro" id="IPR007658">
    <property type="entry name" value="DUF594"/>
</dbReference>
<dbReference type="Proteomes" id="UP000026961">
    <property type="component" value="Chromosome 4"/>
</dbReference>
<dbReference type="Gramene" id="OGLUM04G10860.1">
    <property type="protein sequence ID" value="OGLUM04G10860.1"/>
    <property type="gene ID" value="OGLUM04G10860"/>
</dbReference>
<dbReference type="EnsemblPlants" id="OGLUM04G10860.1">
    <property type="protein sequence ID" value="OGLUM04G10860.1"/>
    <property type="gene ID" value="OGLUM04G10860"/>
</dbReference>
<accession>A0A0D9ZK82</accession>
<dbReference type="AlphaFoldDB" id="A0A0D9ZK82"/>
<proteinExistence type="predicted"/>
<dbReference type="HOGENOM" id="CLU_1761613_0_0_1"/>
<evidence type="ECO:0000313" key="3">
    <source>
        <dbReference type="Proteomes" id="UP000026961"/>
    </source>
</evidence>
<sequence>MLYLLATQHEMLPVSKSTGESNRGVGSHFAKIDIEAAETEMLTNTGVQLPGSCTKEQLLETKQAWLRLLIFFAGKSRPEMHAAQLAAGGELLTLQRYRGFRHLPDRDNLVLFRLGPTLHQPAADHTADNSSDQLKEEEGHHQNEISHV</sequence>